<dbReference type="EMBL" id="JAEVHI010000001">
    <property type="protein sequence ID" value="KAG5303221.1"/>
    <property type="molecule type" value="Genomic_DNA"/>
</dbReference>
<proteinExistence type="predicted"/>
<gene>
    <name evidence="1" type="ORF">I7I52_01151</name>
</gene>
<evidence type="ECO:0000313" key="1">
    <source>
        <dbReference type="EMBL" id="KAG5303221.1"/>
    </source>
</evidence>
<name>A0A8H7Z5X9_AJECA</name>
<accession>A0A8H7Z5X9</accession>
<keyword evidence="1" id="KW-0808">Transferase</keyword>
<dbReference type="AlphaFoldDB" id="A0A8H7Z5X9"/>
<reference evidence="1 2" key="1">
    <citation type="submission" date="2021-01" db="EMBL/GenBank/DDBJ databases">
        <title>Chromosome-level genome assembly of a human fungal pathogen reveals clustering of transcriptionally co-regulated genes.</title>
        <authorList>
            <person name="Voorhies M."/>
            <person name="Cohen S."/>
            <person name="Shea T.P."/>
            <person name="Petrus S."/>
            <person name="Munoz J.F."/>
            <person name="Poplawski S."/>
            <person name="Goldman W.E."/>
            <person name="Michael T."/>
            <person name="Cuomo C.A."/>
            <person name="Sil A."/>
            <person name="Beyhan S."/>
        </authorList>
    </citation>
    <scope>NUCLEOTIDE SEQUENCE [LARGE SCALE GENOMIC DNA]</scope>
    <source>
        <strain evidence="1 2">G184AR</strain>
    </source>
</reference>
<dbReference type="VEuPathDB" id="FungiDB:I7I52_01151"/>
<protein>
    <submittedName>
        <fullName evidence="1">Phosphotransferase enzyme family protein</fullName>
    </submittedName>
</protein>
<sequence>MIRQIHMVELNNQIQMSRQRKKTTHLLALASAAATRLEQISSSAKPTLRVTSTWMNAGLGSHPIDRRR</sequence>
<evidence type="ECO:0000313" key="2">
    <source>
        <dbReference type="Proteomes" id="UP000670092"/>
    </source>
</evidence>
<dbReference type="Proteomes" id="UP000670092">
    <property type="component" value="Unassembled WGS sequence"/>
</dbReference>
<dbReference type="GO" id="GO:0016740">
    <property type="term" value="F:transferase activity"/>
    <property type="evidence" value="ECO:0007669"/>
    <property type="project" value="UniProtKB-KW"/>
</dbReference>
<comment type="caution">
    <text evidence="1">The sequence shown here is derived from an EMBL/GenBank/DDBJ whole genome shotgun (WGS) entry which is preliminary data.</text>
</comment>
<organism evidence="1 2">
    <name type="scientific">Ajellomyces capsulatus</name>
    <name type="common">Darling's disease fungus</name>
    <name type="synonym">Histoplasma capsulatum</name>
    <dbReference type="NCBI Taxonomy" id="5037"/>
    <lineage>
        <taxon>Eukaryota</taxon>
        <taxon>Fungi</taxon>
        <taxon>Dikarya</taxon>
        <taxon>Ascomycota</taxon>
        <taxon>Pezizomycotina</taxon>
        <taxon>Eurotiomycetes</taxon>
        <taxon>Eurotiomycetidae</taxon>
        <taxon>Onygenales</taxon>
        <taxon>Ajellomycetaceae</taxon>
        <taxon>Histoplasma</taxon>
    </lineage>
</organism>